<evidence type="ECO:0000313" key="3">
    <source>
        <dbReference type="Proteomes" id="UP000046187"/>
    </source>
</evidence>
<gene>
    <name evidence="2" type="ORF">XTALMG727_1243</name>
</gene>
<dbReference type="Proteomes" id="UP000046187">
    <property type="component" value="Unassembled WGS sequence"/>
</dbReference>
<dbReference type="Pfam" id="PF08668">
    <property type="entry name" value="HDOD"/>
    <property type="match status" value="1"/>
</dbReference>
<dbReference type="InterPro" id="IPR013976">
    <property type="entry name" value="HDOD"/>
</dbReference>
<dbReference type="SUPFAM" id="SSF109604">
    <property type="entry name" value="HD-domain/PDEase-like"/>
    <property type="match status" value="1"/>
</dbReference>
<reference evidence="3" key="1">
    <citation type="submission" date="2015-07" db="EMBL/GenBank/DDBJ databases">
        <authorList>
            <person name="Wibberg D."/>
        </authorList>
    </citation>
    <scope>NUCLEOTIDE SEQUENCE [LARGE SCALE GENOMIC DNA]</scope>
</reference>
<feature type="domain" description="HDOD" evidence="1">
    <location>
        <begin position="13"/>
        <end position="203"/>
    </location>
</feature>
<dbReference type="RefSeq" id="WP_009610086.1">
    <property type="nucleotide sequence ID" value="NZ_CXOI01000019.1"/>
</dbReference>
<dbReference type="Gene3D" id="1.10.3210.10">
    <property type="entry name" value="Hypothetical protein af1432"/>
    <property type="match status" value="1"/>
</dbReference>
<dbReference type="InterPro" id="IPR052340">
    <property type="entry name" value="RNase_Y/CdgJ"/>
</dbReference>
<accession>A0A0K2ZHG8</accession>
<dbReference type="CDD" id="cd00077">
    <property type="entry name" value="HDc"/>
    <property type="match status" value="1"/>
</dbReference>
<dbReference type="PROSITE" id="PS51833">
    <property type="entry name" value="HDOD"/>
    <property type="match status" value="1"/>
</dbReference>
<sequence>MKLEVLFDQLHTLPTIPKVAQELILQFDNPTTSLDSVARSIERDPVIAAKVLRLANSTRFRGARDSTSVEDAALRLGFNTLRTLVLASSMTDAFHAPAHFDLRAFWLHSFEVAGICRLLARQKGLDPETAFTCGMMHNIGELLIQTGAPDYAAQLHPGASSSGRAADETVQLGFGYPEVGAELARRWHLPQVIQTAIAFQARPLQAPDGQPMPRVVAQAALVADALERHGGATAEARQAVGGPLLDDVDLDALFAALPDVIEADRAFTEMLR</sequence>
<evidence type="ECO:0000259" key="1">
    <source>
        <dbReference type="PROSITE" id="PS51833"/>
    </source>
</evidence>
<dbReference type="EMBL" id="CXOI01000019">
    <property type="protein sequence ID" value="CTP85196.1"/>
    <property type="molecule type" value="Genomic_DNA"/>
</dbReference>
<protein>
    <recommendedName>
        <fullName evidence="1">HDOD domain-containing protein</fullName>
    </recommendedName>
</protein>
<dbReference type="InterPro" id="IPR003607">
    <property type="entry name" value="HD/PDEase_dom"/>
</dbReference>
<proteinExistence type="predicted"/>
<dbReference type="AlphaFoldDB" id="A0A0K2ZHG8"/>
<dbReference type="PANTHER" id="PTHR33525:SF6">
    <property type="entry name" value="HDOD DOMAIN-CONTAINING PROTEIN"/>
    <property type="match status" value="1"/>
</dbReference>
<keyword evidence="3" id="KW-1185">Reference proteome</keyword>
<organism evidence="2 3">
    <name type="scientific">Xanthomonas graminis pv. arrhenatheri LMG 727</name>
    <dbReference type="NCBI Taxonomy" id="1195923"/>
    <lineage>
        <taxon>Bacteria</taxon>
        <taxon>Pseudomonadati</taxon>
        <taxon>Pseudomonadota</taxon>
        <taxon>Gammaproteobacteria</taxon>
        <taxon>Lysobacterales</taxon>
        <taxon>Lysobacteraceae</taxon>
        <taxon>Xanthomonas</taxon>
        <taxon>Xanthomonas translucens group</taxon>
        <taxon>Xanthomonas graminis</taxon>
    </lineage>
</organism>
<name>A0A0K2ZHG8_9XANT</name>
<dbReference type="PANTHER" id="PTHR33525">
    <property type="match status" value="1"/>
</dbReference>
<evidence type="ECO:0000313" key="2">
    <source>
        <dbReference type="EMBL" id="CTP85196.1"/>
    </source>
</evidence>